<dbReference type="GO" id="GO:0000981">
    <property type="term" value="F:DNA-binding transcription factor activity, RNA polymerase II-specific"/>
    <property type="evidence" value="ECO:0007669"/>
    <property type="project" value="InterPro"/>
</dbReference>
<dbReference type="InterPro" id="IPR001138">
    <property type="entry name" value="Zn2Cys6_DnaBD"/>
</dbReference>
<dbReference type="RefSeq" id="XP_026606679.1">
    <property type="nucleotide sequence ID" value="XM_026745813.1"/>
</dbReference>
<dbReference type="Pfam" id="PF00172">
    <property type="entry name" value="Zn_clus"/>
    <property type="match status" value="1"/>
</dbReference>
<evidence type="ECO:0000259" key="7">
    <source>
        <dbReference type="PROSITE" id="PS50048"/>
    </source>
</evidence>
<sequence length="538" mass="61720">MATTATRRLTKPRSRNGCITCKIRHVKCDETKPYCTQCQSSGRKCDGYDNVSQTQLRQRITERHQPLNRNVLSADHRLILRQESPTERRYVDFFNTRTSHAFSGFYDSKLWSYLIPQFGEYEPSVRHAITAIGAIHERVELSAAEEAGDAVVLREGGSAPTERFVLEEYNKSIQTLVKSLSAQSRGGNIDLTLTACCLFICLEMLRGNRKEALDHIEAGLRIIYKHEQSTPPGSAWTSELYQQLRDLFLRLNLQAAFMSRLLMPLSMDSLDTRPGQTFMNWPEARSQLDQLMTKALLYIRTVGIMREKRPPALEAELEAEQEQILIEILSWRSSHDKLLHKLGPNIQQSDLCASLLLRVYYYIALMWVRVVLNRDEHGYDRYTVDFESAVCYAEEIIRLTSLCPDSTAATTTDSAKTKQAKSVFSLEGEIIGPMYFTAVRCRNPSLRRRAINTLLHYSKREGFWDARIYANVAKLVVEVEESQCSEPPTSEKDISSLARVYEEVQPKDFKPNPVQVLLYMKPEGVDGPWKMRSYMVEW</sequence>
<evidence type="ECO:0000313" key="8">
    <source>
        <dbReference type="EMBL" id="RDW87155.1"/>
    </source>
</evidence>
<comment type="caution">
    <text evidence="8">The sequence shown here is derived from an EMBL/GenBank/DDBJ whole genome shotgun (WGS) entry which is preliminary data.</text>
</comment>
<dbReference type="EMBL" id="PVWQ01000003">
    <property type="protein sequence ID" value="RDW87155.1"/>
    <property type="molecule type" value="Genomic_DNA"/>
</dbReference>
<dbReference type="InterPro" id="IPR021858">
    <property type="entry name" value="Fun_TF"/>
</dbReference>
<evidence type="ECO:0000256" key="4">
    <source>
        <dbReference type="ARBA" id="ARBA00023125"/>
    </source>
</evidence>
<evidence type="ECO:0000256" key="5">
    <source>
        <dbReference type="ARBA" id="ARBA00023163"/>
    </source>
</evidence>
<dbReference type="Proteomes" id="UP000256690">
    <property type="component" value="Unassembled WGS sequence"/>
</dbReference>
<keyword evidence="5" id="KW-0804">Transcription</keyword>
<name>A0A3D8SLD8_9EURO</name>
<keyword evidence="2" id="KW-0862">Zinc</keyword>
<dbReference type="GO" id="GO:0003677">
    <property type="term" value="F:DNA binding"/>
    <property type="evidence" value="ECO:0007669"/>
    <property type="project" value="UniProtKB-KW"/>
</dbReference>
<evidence type="ECO:0000256" key="1">
    <source>
        <dbReference type="ARBA" id="ARBA00022723"/>
    </source>
</evidence>
<dbReference type="STRING" id="1810919.A0A3D8SLD8"/>
<evidence type="ECO:0000256" key="2">
    <source>
        <dbReference type="ARBA" id="ARBA00022833"/>
    </source>
</evidence>
<dbReference type="Pfam" id="PF11951">
    <property type="entry name" value="Fungal_trans_2"/>
    <property type="match status" value="1"/>
</dbReference>
<organism evidence="8 9">
    <name type="scientific">Aspergillus mulundensis</name>
    <dbReference type="NCBI Taxonomy" id="1810919"/>
    <lineage>
        <taxon>Eukaryota</taxon>
        <taxon>Fungi</taxon>
        <taxon>Dikarya</taxon>
        <taxon>Ascomycota</taxon>
        <taxon>Pezizomycotina</taxon>
        <taxon>Eurotiomycetes</taxon>
        <taxon>Eurotiomycetidae</taxon>
        <taxon>Eurotiales</taxon>
        <taxon>Aspergillaceae</taxon>
        <taxon>Aspergillus</taxon>
        <taxon>Aspergillus subgen. Nidulantes</taxon>
    </lineage>
</organism>
<keyword evidence="6" id="KW-0539">Nucleus</keyword>
<dbReference type="InterPro" id="IPR036864">
    <property type="entry name" value="Zn2-C6_fun-type_DNA-bd_sf"/>
</dbReference>
<keyword evidence="1" id="KW-0479">Metal-binding</keyword>
<keyword evidence="3" id="KW-0805">Transcription regulation</keyword>
<proteinExistence type="predicted"/>
<protein>
    <recommendedName>
        <fullName evidence="7">Zn(2)-C6 fungal-type domain-containing protein</fullName>
    </recommendedName>
</protein>
<dbReference type="PROSITE" id="PS50048">
    <property type="entry name" value="ZN2_CY6_FUNGAL_2"/>
    <property type="match status" value="1"/>
</dbReference>
<dbReference type="AlphaFoldDB" id="A0A3D8SLD8"/>
<keyword evidence="9" id="KW-1185">Reference proteome</keyword>
<keyword evidence="4" id="KW-0238">DNA-binding</keyword>
<dbReference type="PANTHER" id="PTHR36206:SF4">
    <property type="entry name" value="HYPOTHETICAL CONSERVED PROTEIN (EUROFUNG)-RELATED"/>
    <property type="match status" value="1"/>
</dbReference>
<feature type="domain" description="Zn(2)-C6 fungal-type" evidence="7">
    <location>
        <begin position="17"/>
        <end position="45"/>
    </location>
</feature>
<dbReference type="SUPFAM" id="SSF57701">
    <property type="entry name" value="Zn2/Cys6 DNA-binding domain"/>
    <property type="match status" value="1"/>
</dbReference>
<evidence type="ECO:0000256" key="6">
    <source>
        <dbReference type="ARBA" id="ARBA00023242"/>
    </source>
</evidence>
<gene>
    <name evidence="8" type="ORF">DSM5745_03797</name>
</gene>
<dbReference type="PROSITE" id="PS00463">
    <property type="entry name" value="ZN2_CY6_FUNGAL_1"/>
    <property type="match status" value="1"/>
</dbReference>
<evidence type="ECO:0000313" key="9">
    <source>
        <dbReference type="Proteomes" id="UP000256690"/>
    </source>
</evidence>
<dbReference type="GO" id="GO:0008270">
    <property type="term" value="F:zinc ion binding"/>
    <property type="evidence" value="ECO:0007669"/>
    <property type="project" value="InterPro"/>
</dbReference>
<dbReference type="OrthoDB" id="2593732at2759"/>
<dbReference type="Gene3D" id="4.10.240.10">
    <property type="entry name" value="Zn(2)-C6 fungal-type DNA-binding domain"/>
    <property type="match status" value="1"/>
</dbReference>
<dbReference type="SMART" id="SM00066">
    <property type="entry name" value="GAL4"/>
    <property type="match status" value="1"/>
</dbReference>
<dbReference type="InterPro" id="IPR052360">
    <property type="entry name" value="Transcr_Regulatory_Proteins"/>
</dbReference>
<reference evidence="8 9" key="1">
    <citation type="journal article" date="2018" name="IMA Fungus">
        <title>IMA Genome-F 9: Draft genome sequence of Annulohypoxylon stygium, Aspergillus mulundensis, Berkeleyomyces basicola (syn. Thielaviopsis basicola), Ceratocystis smalleyi, two Cercospora beticola strains, Coleophoma cylindrospora, Fusarium fracticaudum, Phialophora cf. hyalina, and Morchella septimelata.</title>
        <authorList>
            <person name="Wingfield B.D."/>
            <person name="Bills G.F."/>
            <person name="Dong Y."/>
            <person name="Huang W."/>
            <person name="Nel W.J."/>
            <person name="Swalarsk-Parry B.S."/>
            <person name="Vaghefi N."/>
            <person name="Wilken P.M."/>
            <person name="An Z."/>
            <person name="de Beer Z.W."/>
            <person name="De Vos L."/>
            <person name="Chen L."/>
            <person name="Duong T.A."/>
            <person name="Gao Y."/>
            <person name="Hammerbacher A."/>
            <person name="Kikkert J.R."/>
            <person name="Li Y."/>
            <person name="Li H."/>
            <person name="Li K."/>
            <person name="Li Q."/>
            <person name="Liu X."/>
            <person name="Ma X."/>
            <person name="Naidoo K."/>
            <person name="Pethybridge S.J."/>
            <person name="Sun J."/>
            <person name="Steenkamp E.T."/>
            <person name="van der Nest M.A."/>
            <person name="van Wyk S."/>
            <person name="Wingfield M.J."/>
            <person name="Xiong C."/>
            <person name="Yue Q."/>
            <person name="Zhang X."/>
        </authorList>
    </citation>
    <scope>NUCLEOTIDE SEQUENCE [LARGE SCALE GENOMIC DNA]</scope>
    <source>
        <strain evidence="8 9">DSM 5745</strain>
    </source>
</reference>
<evidence type="ECO:0000256" key="3">
    <source>
        <dbReference type="ARBA" id="ARBA00023015"/>
    </source>
</evidence>
<accession>A0A3D8SLD8</accession>
<dbReference type="PANTHER" id="PTHR36206">
    <property type="entry name" value="ASPERCRYPTIN BIOSYNTHESIS CLUSTER-SPECIFIC TRANSCRIPTION REGULATOR ATNN-RELATED"/>
    <property type="match status" value="1"/>
</dbReference>
<dbReference type="GeneID" id="38114167"/>